<evidence type="ECO:0000313" key="2">
    <source>
        <dbReference type="Proteomes" id="UP000283090"/>
    </source>
</evidence>
<dbReference type="OrthoDB" id="298939at2759"/>
<dbReference type="VEuPathDB" id="FungiDB:DFL_008503"/>
<dbReference type="GeneID" id="93590814"/>
<dbReference type="Proteomes" id="UP000283090">
    <property type="component" value="Unassembled WGS sequence"/>
</dbReference>
<sequence>MALDAKKCSLPWPPNSLTTILHHPLFCAKVKTFDVNLPLDVGSGTFDSETVRIRSVIYEPPCSKLGTRNYWFDAAPLPANFARR</sequence>
<gene>
    <name evidence="1" type="ORF">DFL_008503</name>
</gene>
<proteinExistence type="predicted"/>
<dbReference type="AlphaFoldDB" id="A0A436ZNY4"/>
<evidence type="ECO:0000313" key="1">
    <source>
        <dbReference type="EMBL" id="RVD80609.1"/>
    </source>
</evidence>
<keyword evidence="2" id="KW-1185">Reference proteome</keyword>
<reference evidence="1 2" key="1">
    <citation type="submission" date="2019-01" db="EMBL/GenBank/DDBJ databases">
        <title>Intercellular communication is required for trap formation in the nematode-trapping fungus Duddingtonia flagrans.</title>
        <authorList>
            <person name="Youssar L."/>
            <person name="Wernet V."/>
            <person name="Hensel N."/>
            <person name="Hildebrandt H.-G."/>
            <person name="Fischer R."/>
        </authorList>
    </citation>
    <scope>NUCLEOTIDE SEQUENCE [LARGE SCALE GENOMIC DNA]</scope>
    <source>
        <strain evidence="1 2">CBS H-5679</strain>
    </source>
</reference>
<dbReference type="EMBL" id="SAEB01000012">
    <property type="protein sequence ID" value="RVD80609.1"/>
    <property type="molecule type" value="Genomic_DNA"/>
</dbReference>
<dbReference type="RefSeq" id="XP_067486153.1">
    <property type="nucleotide sequence ID" value="XM_067638247.1"/>
</dbReference>
<comment type="caution">
    <text evidence="1">The sequence shown here is derived from an EMBL/GenBank/DDBJ whole genome shotgun (WGS) entry which is preliminary data.</text>
</comment>
<protein>
    <submittedName>
        <fullName evidence="1">Uncharacterized protein</fullName>
    </submittedName>
</protein>
<name>A0A436ZNY4_ARTFL</name>
<accession>A0A436ZNY4</accession>
<organism evidence="1 2">
    <name type="scientific">Arthrobotrys flagrans</name>
    <name type="common">Nematode-trapping fungus</name>
    <name type="synonym">Trichothecium flagrans</name>
    <dbReference type="NCBI Taxonomy" id="97331"/>
    <lineage>
        <taxon>Eukaryota</taxon>
        <taxon>Fungi</taxon>
        <taxon>Dikarya</taxon>
        <taxon>Ascomycota</taxon>
        <taxon>Pezizomycotina</taxon>
        <taxon>Orbiliomycetes</taxon>
        <taxon>Orbiliales</taxon>
        <taxon>Orbiliaceae</taxon>
        <taxon>Arthrobotrys</taxon>
    </lineage>
</organism>